<dbReference type="AlphaFoldDB" id="A0A6H1ZH07"/>
<organism evidence="1">
    <name type="scientific">viral metagenome</name>
    <dbReference type="NCBI Taxonomy" id="1070528"/>
    <lineage>
        <taxon>unclassified sequences</taxon>
        <taxon>metagenomes</taxon>
        <taxon>organismal metagenomes</taxon>
    </lineage>
</organism>
<dbReference type="EMBL" id="MT142320">
    <property type="protein sequence ID" value="QJA78084.1"/>
    <property type="molecule type" value="Genomic_DNA"/>
</dbReference>
<evidence type="ECO:0000313" key="1">
    <source>
        <dbReference type="EMBL" id="QJA46818.1"/>
    </source>
</evidence>
<accession>A0A6H1ZH07</accession>
<name>A0A6H1ZH07_9ZZZZ</name>
<evidence type="ECO:0000313" key="2">
    <source>
        <dbReference type="EMBL" id="QJA78084.1"/>
    </source>
</evidence>
<evidence type="ECO:0000313" key="3">
    <source>
        <dbReference type="EMBL" id="QJH96893.1"/>
    </source>
</evidence>
<sequence length="111" mass="12764">MKVKRDEKSAEDRMLEDIEKYGKLYRGYNETIKYLRGEVITLKQSVLGKCFDCMGYYADGKCDCKITTCTLYPFMPFNAAGPRKRSTKPMSEERKASLLASLAKSRLARQK</sequence>
<dbReference type="EMBL" id="MT144666">
    <property type="protein sequence ID" value="QJH96893.1"/>
    <property type="molecule type" value="Genomic_DNA"/>
</dbReference>
<reference evidence="1" key="1">
    <citation type="submission" date="2020-03" db="EMBL/GenBank/DDBJ databases">
        <title>The deep terrestrial virosphere.</title>
        <authorList>
            <person name="Holmfeldt K."/>
            <person name="Nilsson E."/>
            <person name="Simone D."/>
            <person name="Lopez-Fernandez M."/>
            <person name="Wu X."/>
            <person name="de Brujin I."/>
            <person name="Lundin D."/>
            <person name="Andersson A."/>
            <person name="Bertilsson S."/>
            <person name="Dopson M."/>
        </authorList>
    </citation>
    <scope>NUCLEOTIDE SEQUENCE</scope>
    <source>
        <strain evidence="2">MM415A01139</strain>
        <strain evidence="1">TM448A00527</strain>
        <strain evidence="3">TM448B00869</strain>
    </source>
</reference>
<proteinExistence type="predicted"/>
<dbReference type="EMBL" id="MT144022">
    <property type="protein sequence ID" value="QJA46818.1"/>
    <property type="molecule type" value="Genomic_DNA"/>
</dbReference>
<gene>
    <name evidence="2" type="ORF">MM415A01139_0002</name>
    <name evidence="1" type="ORF">TM448A00527_0024</name>
    <name evidence="3" type="ORF">TM448B00869_0019</name>
</gene>
<protein>
    <submittedName>
        <fullName evidence="1">Uncharacterized protein</fullName>
    </submittedName>
</protein>